<dbReference type="CDD" id="cd07011">
    <property type="entry name" value="cupin_PMI_type_I_N"/>
    <property type="match status" value="1"/>
</dbReference>
<dbReference type="InterPro" id="IPR046456">
    <property type="entry name" value="PMI_typeI_C"/>
</dbReference>
<evidence type="ECO:0000256" key="5">
    <source>
        <dbReference type="ARBA" id="ARBA00011956"/>
    </source>
</evidence>
<dbReference type="UniPathway" id="UPA00126">
    <property type="reaction ID" value="UER00423"/>
</dbReference>
<keyword evidence="8 12" id="KW-0413">Isomerase</keyword>
<name>A0A6I9PQ95_9TELE</name>
<dbReference type="Proteomes" id="UP000504611">
    <property type="component" value="Unplaced"/>
</dbReference>
<evidence type="ECO:0000259" key="9">
    <source>
        <dbReference type="Pfam" id="PF01238"/>
    </source>
</evidence>
<evidence type="ECO:0000313" key="11">
    <source>
        <dbReference type="Proteomes" id="UP000504611"/>
    </source>
</evidence>
<evidence type="ECO:0000313" key="12">
    <source>
        <dbReference type="RefSeq" id="XP_010789443.1"/>
    </source>
</evidence>
<evidence type="ECO:0000256" key="4">
    <source>
        <dbReference type="ARBA" id="ARBA00010772"/>
    </source>
</evidence>
<dbReference type="PRINTS" id="PR00714">
    <property type="entry name" value="MAN6PISMRASE"/>
</dbReference>
<dbReference type="Pfam" id="PF20512">
    <property type="entry name" value="PMI_typeI_hel"/>
    <property type="match status" value="1"/>
</dbReference>
<dbReference type="GO" id="GO:0004476">
    <property type="term" value="F:mannose-6-phosphate isomerase activity"/>
    <property type="evidence" value="ECO:0007669"/>
    <property type="project" value="UniProtKB-EC"/>
</dbReference>
<dbReference type="Gene3D" id="2.60.120.10">
    <property type="entry name" value="Jelly Rolls"/>
    <property type="match status" value="2"/>
</dbReference>
<dbReference type="KEGG" id="ncc:104962682"/>
<keyword evidence="6" id="KW-0479">Metal-binding</keyword>
<dbReference type="RefSeq" id="XP_010789443.1">
    <property type="nucleotide sequence ID" value="XM_010791141.1"/>
</dbReference>
<dbReference type="PROSITE" id="PS00966">
    <property type="entry name" value="PMI_I_2"/>
    <property type="match status" value="1"/>
</dbReference>
<sequence length="259" mass="27917">VPEFHALVGNGAAEELRCSVGNVVHTGQVLKKCFTRMMNCEKKVFVDQLNMLVKRVTEDGAAGKDTSSSIGDLLLRLHSQYPGDIGCFSIYFLNHMLLEPGQAMFLGANEPHAYLYGDCVECMACSDNTVRAGLTPKYIDVNTLCEMLNYTPAPASSKIFPCVQDASDPCVSLYDPPVPDFSVMRIQVPPSVKQYTVAPVDSASILLVIEGDAMATSVAALSDITLSRGTVLFVSANESVSLHVTCPSGMTMFRACCLL</sequence>
<dbReference type="InterPro" id="IPR011051">
    <property type="entry name" value="RmlC_Cupin_sf"/>
</dbReference>
<dbReference type="PANTHER" id="PTHR10309:SF0">
    <property type="entry name" value="MANNOSE-6-PHOSPHATE ISOMERASE"/>
    <property type="match status" value="1"/>
</dbReference>
<dbReference type="GO" id="GO:0009298">
    <property type="term" value="P:GDP-mannose biosynthetic process"/>
    <property type="evidence" value="ECO:0007669"/>
    <property type="project" value="UniProtKB-UniPathway"/>
</dbReference>
<keyword evidence="11" id="KW-1185">Reference proteome</keyword>
<dbReference type="InterPro" id="IPR014710">
    <property type="entry name" value="RmlC-like_jellyroll"/>
</dbReference>
<dbReference type="GO" id="GO:0046872">
    <property type="term" value="F:metal ion binding"/>
    <property type="evidence" value="ECO:0007669"/>
    <property type="project" value="UniProtKB-KW"/>
</dbReference>
<evidence type="ECO:0000259" key="10">
    <source>
        <dbReference type="Pfam" id="PF20512"/>
    </source>
</evidence>
<comment type="similarity">
    <text evidence="4">Belongs to the mannose-6-phosphate isomerase type 1 family.</text>
</comment>
<gene>
    <name evidence="12" type="primary">mpi</name>
</gene>
<dbReference type="PANTHER" id="PTHR10309">
    <property type="entry name" value="MANNOSE-6-PHOSPHATE ISOMERASE"/>
    <property type="match status" value="1"/>
</dbReference>
<dbReference type="SUPFAM" id="SSF51182">
    <property type="entry name" value="RmlC-like cupins"/>
    <property type="match status" value="1"/>
</dbReference>
<evidence type="ECO:0000256" key="8">
    <source>
        <dbReference type="ARBA" id="ARBA00023235"/>
    </source>
</evidence>
<dbReference type="InterPro" id="IPR046458">
    <property type="entry name" value="PMI_typeI_hel"/>
</dbReference>
<evidence type="ECO:0000256" key="2">
    <source>
        <dbReference type="ARBA" id="ARBA00001947"/>
    </source>
</evidence>
<comment type="cofactor">
    <cofactor evidence="2">
        <name>Zn(2+)</name>
        <dbReference type="ChEBI" id="CHEBI:29105"/>
    </cofactor>
</comment>
<dbReference type="AlphaFoldDB" id="A0A6I9PQ95"/>
<dbReference type="EC" id="5.3.1.8" evidence="5"/>
<feature type="domain" description="Phosphomannose isomerase type I helical insertion" evidence="10">
    <location>
        <begin position="28"/>
        <end position="93"/>
    </location>
</feature>
<organism evidence="11 12">
    <name type="scientific">Notothenia coriiceps</name>
    <name type="common">black rockcod</name>
    <dbReference type="NCBI Taxonomy" id="8208"/>
    <lineage>
        <taxon>Eukaryota</taxon>
        <taxon>Metazoa</taxon>
        <taxon>Chordata</taxon>
        <taxon>Craniata</taxon>
        <taxon>Vertebrata</taxon>
        <taxon>Euteleostomi</taxon>
        <taxon>Actinopterygii</taxon>
        <taxon>Neopterygii</taxon>
        <taxon>Teleostei</taxon>
        <taxon>Neoteleostei</taxon>
        <taxon>Acanthomorphata</taxon>
        <taxon>Eupercaria</taxon>
        <taxon>Perciformes</taxon>
        <taxon>Notothenioidei</taxon>
        <taxon>Nototheniidae</taxon>
        <taxon>Notothenia</taxon>
    </lineage>
</organism>
<keyword evidence="7" id="KW-0862">Zinc</keyword>
<dbReference type="FunFam" id="2.60.120.10:FF:000044">
    <property type="entry name" value="Mannose-6-phosphate isomerase"/>
    <property type="match status" value="1"/>
</dbReference>
<dbReference type="InterPro" id="IPR018050">
    <property type="entry name" value="Pmannose_isomerase-type1_CS"/>
</dbReference>
<dbReference type="CTD" id="4351"/>
<dbReference type="Gene3D" id="1.10.441.10">
    <property type="entry name" value="Phosphomannose Isomerase, domain 2"/>
    <property type="match status" value="1"/>
</dbReference>
<reference evidence="12" key="1">
    <citation type="submission" date="2025-08" db="UniProtKB">
        <authorList>
            <consortium name="RefSeq"/>
        </authorList>
    </citation>
    <scope>IDENTIFICATION</scope>
    <source>
        <tissue evidence="12">Muscle</tissue>
    </source>
</reference>
<dbReference type="FunFam" id="1.10.441.10:FF:000001">
    <property type="entry name" value="Mannose-6-phosphate isomerase"/>
    <property type="match status" value="1"/>
</dbReference>
<dbReference type="OrthoDB" id="6605218at2759"/>
<protein>
    <recommendedName>
        <fullName evidence="5">mannose-6-phosphate isomerase</fullName>
        <ecNumber evidence="5">5.3.1.8</ecNumber>
    </recommendedName>
</protein>
<evidence type="ECO:0000256" key="6">
    <source>
        <dbReference type="ARBA" id="ARBA00022723"/>
    </source>
</evidence>
<dbReference type="InterPro" id="IPR016305">
    <property type="entry name" value="Mannose-6-P_Isomerase"/>
</dbReference>
<evidence type="ECO:0000256" key="1">
    <source>
        <dbReference type="ARBA" id="ARBA00000757"/>
    </source>
</evidence>
<dbReference type="Pfam" id="PF01238">
    <property type="entry name" value="PMI_typeI_C"/>
    <property type="match status" value="1"/>
</dbReference>
<evidence type="ECO:0000256" key="7">
    <source>
        <dbReference type="ARBA" id="ARBA00022833"/>
    </source>
</evidence>
<proteinExistence type="inferred from homology"/>
<dbReference type="GO" id="GO:0005829">
    <property type="term" value="C:cytosol"/>
    <property type="evidence" value="ECO:0007669"/>
    <property type="project" value="TreeGrafter"/>
</dbReference>
<comment type="catalytic activity">
    <reaction evidence="1">
        <text>D-mannose 6-phosphate = D-fructose 6-phosphate</text>
        <dbReference type="Rhea" id="RHEA:12356"/>
        <dbReference type="ChEBI" id="CHEBI:58735"/>
        <dbReference type="ChEBI" id="CHEBI:61527"/>
        <dbReference type="EC" id="5.3.1.8"/>
    </reaction>
</comment>
<feature type="non-terminal residue" evidence="12">
    <location>
        <position position="1"/>
    </location>
</feature>
<evidence type="ECO:0000256" key="3">
    <source>
        <dbReference type="ARBA" id="ARBA00004666"/>
    </source>
</evidence>
<feature type="domain" description="Phosphomannose isomerase type I C-terminal" evidence="9">
    <location>
        <begin position="173"/>
        <end position="213"/>
    </location>
</feature>
<accession>A0A6I9PQ95</accession>
<comment type="pathway">
    <text evidence="3">Nucleotide-sugar biosynthesis; GDP-alpha-D-mannose biosynthesis; alpha-D-mannose 1-phosphate from D-fructose 6-phosphate: step 1/2.</text>
</comment>